<dbReference type="Proteomes" id="UP001499978">
    <property type="component" value="Unassembled WGS sequence"/>
</dbReference>
<name>A0ABP6AD43_9ACTN</name>
<feature type="transmembrane region" description="Helical" evidence="1">
    <location>
        <begin position="52"/>
        <end position="69"/>
    </location>
</feature>
<evidence type="ECO:0008006" key="4">
    <source>
        <dbReference type="Google" id="ProtNLM"/>
    </source>
</evidence>
<dbReference type="EMBL" id="BAAARY010000001">
    <property type="protein sequence ID" value="GAA2512932.1"/>
    <property type="molecule type" value="Genomic_DNA"/>
</dbReference>
<keyword evidence="3" id="KW-1185">Reference proteome</keyword>
<protein>
    <recommendedName>
        <fullName evidence="4">DUF1616 domain-containing protein</fullName>
    </recommendedName>
</protein>
<sequence length="239" mass="23938">MAALVLCALYAVGVVARLPLVQVPSGLALAGFVPGWLALRVAGVGGPAGRRAALAVAGSLCLSMALPLLAELFDVPASRGWTVGALCLVTGTLAVIDLIRCRRGAPGRPATPGQPGRASAPTVAAVAGVVAAVVLGASALAVAVHSERRADAAVITQVGLTPTPGASRTVELSLTNREGRPVSYVVVVELPGSQPASDYVTVPAGRSWTRTLTADRAGTVRARISGGAAGRYEVSAVLL</sequence>
<evidence type="ECO:0000313" key="3">
    <source>
        <dbReference type="Proteomes" id="UP001499978"/>
    </source>
</evidence>
<keyword evidence="1" id="KW-0812">Transmembrane</keyword>
<comment type="caution">
    <text evidence="2">The sequence shown here is derived from an EMBL/GenBank/DDBJ whole genome shotgun (WGS) entry which is preliminary data.</text>
</comment>
<proteinExistence type="predicted"/>
<accession>A0ABP6AD43</accession>
<feature type="transmembrane region" description="Helical" evidence="1">
    <location>
        <begin position="27"/>
        <end position="45"/>
    </location>
</feature>
<reference evidence="3" key="1">
    <citation type="journal article" date="2019" name="Int. J. Syst. Evol. Microbiol.">
        <title>The Global Catalogue of Microorganisms (GCM) 10K type strain sequencing project: providing services to taxonomists for standard genome sequencing and annotation.</title>
        <authorList>
            <consortium name="The Broad Institute Genomics Platform"/>
            <consortium name="The Broad Institute Genome Sequencing Center for Infectious Disease"/>
            <person name="Wu L."/>
            <person name="Ma J."/>
        </authorList>
    </citation>
    <scope>NUCLEOTIDE SEQUENCE [LARGE SCALE GENOMIC DNA]</scope>
    <source>
        <strain evidence="3">JCM 3367</strain>
    </source>
</reference>
<feature type="transmembrane region" description="Helical" evidence="1">
    <location>
        <begin position="81"/>
        <end position="99"/>
    </location>
</feature>
<gene>
    <name evidence="2" type="ORF">GCM10010201_05510</name>
</gene>
<organism evidence="2 3">
    <name type="scientific">Pilimelia columellifera subsp. columellifera</name>
    <dbReference type="NCBI Taxonomy" id="706583"/>
    <lineage>
        <taxon>Bacteria</taxon>
        <taxon>Bacillati</taxon>
        <taxon>Actinomycetota</taxon>
        <taxon>Actinomycetes</taxon>
        <taxon>Micromonosporales</taxon>
        <taxon>Micromonosporaceae</taxon>
        <taxon>Pilimelia</taxon>
    </lineage>
</organism>
<evidence type="ECO:0000256" key="1">
    <source>
        <dbReference type="SAM" id="Phobius"/>
    </source>
</evidence>
<feature type="transmembrane region" description="Helical" evidence="1">
    <location>
        <begin position="120"/>
        <end position="144"/>
    </location>
</feature>
<keyword evidence="1" id="KW-1133">Transmembrane helix</keyword>
<keyword evidence="1" id="KW-0472">Membrane</keyword>
<evidence type="ECO:0000313" key="2">
    <source>
        <dbReference type="EMBL" id="GAA2512932.1"/>
    </source>
</evidence>